<proteinExistence type="predicted"/>
<evidence type="ECO:0000313" key="2">
    <source>
        <dbReference type="RefSeq" id="XP_025024168.1"/>
    </source>
</evidence>
<protein>
    <submittedName>
        <fullName evidence="2">Autocrine proliferation repressor protein A-like</fullName>
    </submittedName>
</protein>
<dbReference type="PANTHER" id="PTHR31497:SF0">
    <property type="entry name" value="AUTOCRINE PROLIFERATION REPRESSOR PROTEIN A"/>
    <property type="match status" value="1"/>
</dbReference>
<gene>
    <name evidence="2" type="primary">LOC112540966</name>
</gene>
<evidence type="ECO:0000313" key="1">
    <source>
        <dbReference type="Proteomes" id="UP000695026"/>
    </source>
</evidence>
<dbReference type="SUPFAM" id="SSF53474">
    <property type="entry name" value="alpha/beta-Hydrolases"/>
    <property type="match status" value="1"/>
</dbReference>
<organism evidence="1 2">
    <name type="scientific">Python bivittatus</name>
    <name type="common">Burmese python</name>
    <name type="synonym">Python molurus bivittatus</name>
    <dbReference type="NCBI Taxonomy" id="176946"/>
    <lineage>
        <taxon>Eukaryota</taxon>
        <taxon>Metazoa</taxon>
        <taxon>Chordata</taxon>
        <taxon>Craniata</taxon>
        <taxon>Vertebrata</taxon>
        <taxon>Euteleostomi</taxon>
        <taxon>Lepidosauria</taxon>
        <taxon>Squamata</taxon>
        <taxon>Bifurcata</taxon>
        <taxon>Unidentata</taxon>
        <taxon>Episquamata</taxon>
        <taxon>Toxicofera</taxon>
        <taxon>Serpentes</taxon>
        <taxon>Henophidia</taxon>
        <taxon>Pythonidae</taxon>
        <taxon>Python</taxon>
    </lineage>
</organism>
<dbReference type="Gene3D" id="3.40.50.1820">
    <property type="entry name" value="alpha/beta hydrolase"/>
    <property type="match status" value="1"/>
</dbReference>
<dbReference type="AlphaFoldDB" id="A0A9F5IZ86"/>
<dbReference type="OrthoDB" id="2020799at2759"/>
<dbReference type="InterPro" id="IPR029058">
    <property type="entry name" value="AB_hydrolase_fold"/>
</dbReference>
<dbReference type="Pfam" id="PF10142">
    <property type="entry name" value="PhoPQ_related"/>
    <property type="match status" value="2"/>
</dbReference>
<dbReference type="InterPro" id="IPR009199">
    <property type="entry name" value="PhoPQ-act_pathogen-rel_PqaA"/>
</dbReference>
<dbReference type="OMA" id="FRMHVLS"/>
<name>A0A9F5IZ86_PYTBI</name>
<dbReference type="Proteomes" id="UP000695026">
    <property type="component" value="Unplaced"/>
</dbReference>
<dbReference type="KEGG" id="pbi:112540966"/>
<dbReference type="PANTHER" id="PTHR31497">
    <property type="entry name" value="AUTOCRINE PROLIFERATION REPRESSOR PROTEIN A"/>
    <property type="match status" value="1"/>
</dbReference>
<dbReference type="GeneID" id="112540966"/>
<accession>A0A9F5IZ86</accession>
<dbReference type="RefSeq" id="XP_025024168.1">
    <property type="nucleotide sequence ID" value="XM_025168400.1"/>
</dbReference>
<sequence length="305" mass="35289">MPPVYPVDQKALEDYVNLPDSHYSYTLVTEEEHSAATVYTINMTSLKWLDDSEVDKTIWWHMVTIAVPKVFINDPTTSLDWLMQFPMVKATVRAIDTVTDFLLKQTGEDVQITEFMLVGSSKRGWIAWLTAAIDKRVVSFVSVVMDFLNFVENFHHQYRSYCGWSFALAPFYLFNVTRQIDDPRFELMASNVDPLKYNEQYANKTKYLLVASGDEICQPDNSNYYFNQLKGKKYLRIDFRMHVLSGQEAKRNPIKWNRVKVNKVATYSSFADSDETFMITSELHIIPETFPCEDCAGEACYGKLV</sequence>
<reference evidence="2" key="1">
    <citation type="submission" date="2025-08" db="UniProtKB">
        <authorList>
            <consortium name="RefSeq"/>
        </authorList>
    </citation>
    <scope>IDENTIFICATION</scope>
    <source>
        <tissue evidence="2">Liver</tissue>
    </source>
</reference>
<keyword evidence="1" id="KW-1185">Reference proteome</keyword>